<accession>A0A8J7CDS0</accession>
<proteinExistence type="predicted"/>
<protein>
    <submittedName>
        <fullName evidence="2">Uncharacterized protein</fullName>
    </submittedName>
</protein>
<keyword evidence="3" id="KW-1185">Reference proteome</keyword>
<evidence type="ECO:0000256" key="1">
    <source>
        <dbReference type="SAM" id="MobiDB-lite"/>
    </source>
</evidence>
<reference evidence="2" key="1">
    <citation type="submission" date="2020-10" db="EMBL/GenBank/DDBJ databases">
        <title>Genome sequence of the unusual species of purple photosynthetic bacteria, Phaeovibrio sulfidiphilus DSM 23193, type strain.</title>
        <authorList>
            <person name="Kyndt J.A."/>
            <person name="Meyer T.E."/>
        </authorList>
    </citation>
    <scope>NUCLEOTIDE SEQUENCE</scope>
    <source>
        <strain evidence="2">DSM 23193</strain>
    </source>
</reference>
<comment type="caution">
    <text evidence="2">The sequence shown here is derived from an EMBL/GenBank/DDBJ whole genome shotgun (WGS) entry which is preliminary data.</text>
</comment>
<dbReference type="Proteomes" id="UP000631034">
    <property type="component" value="Unassembled WGS sequence"/>
</dbReference>
<dbReference type="AlphaFoldDB" id="A0A8J7CDS0"/>
<dbReference type="EMBL" id="JACZHT010000004">
    <property type="protein sequence ID" value="MBE1237219.1"/>
    <property type="molecule type" value="Genomic_DNA"/>
</dbReference>
<name>A0A8J7CDS0_9PROT</name>
<feature type="compositionally biased region" description="Basic and acidic residues" evidence="1">
    <location>
        <begin position="142"/>
        <end position="154"/>
    </location>
</feature>
<feature type="region of interest" description="Disordered" evidence="1">
    <location>
        <begin position="132"/>
        <end position="154"/>
    </location>
</feature>
<gene>
    <name evidence="2" type="ORF">IHV25_06110</name>
</gene>
<evidence type="ECO:0000313" key="3">
    <source>
        <dbReference type="Proteomes" id="UP000631034"/>
    </source>
</evidence>
<organism evidence="2 3">
    <name type="scientific">Phaeovibrio sulfidiphilus</name>
    <dbReference type="NCBI Taxonomy" id="1220600"/>
    <lineage>
        <taxon>Bacteria</taxon>
        <taxon>Pseudomonadati</taxon>
        <taxon>Pseudomonadota</taxon>
        <taxon>Alphaproteobacteria</taxon>
        <taxon>Rhodospirillales</taxon>
        <taxon>Rhodospirillaceae</taxon>
        <taxon>Phaeovibrio</taxon>
    </lineage>
</organism>
<evidence type="ECO:0000313" key="2">
    <source>
        <dbReference type="EMBL" id="MBE1237219.1"/>
    </source>
</evidence>
<sequence>MNTNNSPANGVILWTVTDGTFTVEWHTHPAFLDIGVNEALTFLKDVPEEDHRESACRSLGSLFHVYSCVGSGFGYHVAALCQWLAVTGPYGSDVEDSKFARISVQLGRHLGGGYRVEAIYGETPDGRTVVIDGSAPKPPRWPRSEKATAEAEPR</sequence>
<dbReference type="RefSeq" id="WP_192534234.1">
    <property type="nucleotide sequence ID" value="NZ_JACZHT010000004.1"/>
</dbReference>